<dbReference type="EMBL" id="JARRAG010000002">
    <property type="protein sequence ID" value="MDG3005288.1"/>
    <property type="molecule type" value="Genomic_DNA"/>
</dbReference>
<comment type="caution">
    <text evidence="4">The sequence shown here is derived from an EMBL/GenBank/DDBJ whole genome shotgun (WGS) entry which is preliminary data.</text>
</comment>
<feature type="region of interest" description="Disordered" evidence="1">
    <location>
        <begin position="1"/>
        <end position="21"/>
    </location>
</feature>
<dbReference type="Pfam" id="PF17930">
    <property type="entry name" value="LpxI_N"/>
    <property type="match status" value="1"/>
</dbReference>
<protein>
    <submittedName>
        <fullName evidence="4">UDP-2,3-diacylglucosamine diphosphatase LpxI</fullName>
        <ecNumber evidence="4">3.6.1.54</ecNumber>
    </submittedName>
</protein>
<dbReference type="InterPro" id="IPR010415">
    <property type="entry name" value="LpxI_C"/>
</dbReference>
<keyword evidence="5" id="KW-1185">Reference proteome</keyword>
<evidence type="ECO:0000313" key="5">
    <source>
        <dbReference type="Proteomes" id="UP001216907"/>
    </source>
</evidence>
<evidence type="ECO:0000259" key="2">
    <source>
        <dbReference type="Pfam" id="PF06230"/>
    </source>
</evidence>
<dbReference type="Pfam" id="PF06230">
    <property type="entry name" value="LpxI_C"/>
    <property type="match status" value="1"/>
</dbReference>
<feature type="domain" description="LpxI C-terminal" evidence="2">
    <location>
        <begin position="169"/>
        <end position="299"/>
    </location>
</feature>
<proteinExistence type="predicted"/>
<dbReference type="Gene3D" id="3.40.50.20">
    <property type="match status" value="1"/>
</dbReference>
<gene>
    <name evidence="4" type="primary">lpxI</name>
    <name evidence="4" type="ORF">PZE19_15975</name>
</gene>
<evidence type="ECO:0000256" key="1">
    <source>
        <dbReference type="SAM" id="MobiDB-lite"/>
    </source>
</evidence>
<dbReference type="Gene3D" id="3.40.140.80">
    <property type="match status" value="1"/>
</dbReference>
<name>A0ABT6FCG9_9BACT</name>
<dbReference type="EC" id="3.6.1.54" evidence="4"/>
<dbReference type="InterPro" id="IPR043167">
    <property type="entry name" value="LpxI_C_sf"/>
</dbReference>
<dbReference type="GO" id="GO:0016787">
    <property type="term" value="F:hydrolase activity"/>
    <property type="evidence" value="ECO:0007669"/>
    <property type="project" value="UniProtKB-KW"/>
</dbReference>
<dbReference type="PANTHER" id="PTHR39962:SF1">
    <property type="entry name" value="LPXI FAMILY PROTEIN"/>
    <property type="match status" value="1"/>
</dbReference>
<dbReference type="RefSeq" id="WP_277861633.1">
    <property type="nucleotide sequence ID" value="NZ_JARRAG010000002.1"/>
</dbReference>
<dbReference type="PANTHER" id="PTHR39962">
    <property type="entry name" value="BLL4848 PROTEIN"/>
    <property type="match status" value="1"/>
</dbReference>
<dbReference type="Proteomes" id="UP001216907">
    <property type="component" value="Unassembled WGS sequence"/>
</dbReference>
<evidence type="ECO:0000259" key="3">
    <source>
        <dbReference type="Pfam" id="PF17930"/>
    </source>
</evidence>
<dbReference type="InterPro" id="IPR053174">
    <property type="entry name" value="LpxI"/>
</dbReference>
<reference evidence="4 5" key="1">
    <citation type="submission" date="2023-03" db="EMBL/GenBank/DDBJ databases">
        <title>Paludisphaera mucosa sp. nov. a novel planctomycete from northern fen.</title>
        <authorList>
            <person name="Ivanova A."/>
        </authorList>
    </citation>
    <scope>NUCLEOTIDE SEQUENCE [LARGE SCALE GENOMIC DNA]</scope>
    <source>
        <strain evidence="4 5">Pla2</strain>
    </source>
</reference>
<dbReference type="InterPro" id="IPR041255">
    <property type="entry name" value="LpxI_N"/>
</dbReference>
<keyword evidence="4" id="KW-0378">Hydrolase</keyword>
<sequence length="307" mass="34051">MPSLQETTRRGLGLGRLRRGPARVDPDAPAIGLLAGSGRFPILFAEAARRQGYAVACVGIQYEAPAELREICTTFDVAGVAKMGRMIRTFRRRGVKEIVMAGKVTKNVIYTPMRWLHLCPDLRTVQWWYRRDRADNRDDSLLLSVIAEFERDGMTFTSALDYCPELLVKEGVLTRRAPSPAERLDVQFGWRMAKEMGRLDVGQSVAVKEKATLAIEAIEGTDRCIERAGQLCRAGGWTLVKVAKPQQDMRFDVPTIGVKTVENLHKAGGRVLAVEADRTIVVDQPDVVALADRYGMTIIAVRDDPAA</sequence>
<evidence type="ECO:0000313" key="4">
    <source>
        <dbReference type="EMBL" id="MDG3005288.1"/>
    </source>
</evidence>
<feature type="domain" description="LpxI N-terminal" evidence="3">
    <location>
        <begin position="31"/>
        <end position="166"/>
    </location>
</feature>
<organism evidence="4 5">
    <name type="scientific">Paludisphaera mucosa</name>
    <dbReference type="NCBI Taxonomy" id="3030827"/>
    <lineage>
        <taxon>Bacteria</taxon>
        <taxon>Pseudomonadati</taxon>
        <taxon>Planctomycetota</taxon>
        <taxon>Planctomycetia</taxon>
        <taxon>Isosphaerales</taxon>
        <taxon>Isosphaeraceae</taxon>
        <taxon>Paludisphaera</taxon>
    </lineage>
</organism>
<accession>A0ABT6FCG9</accession>